<dbReference type="GO" id="GO:0003700">
    <property type="term" value="F:DNA-binding transcription factor activity"/>
    <property type="evidence" value="ECO:0007669"/>
    <property type="project" value="InterPro"/>
</dbReference>
<evidence type="ECO:0000259" key="12">
    <source>
        <dbReference type="PROSITE" id="PS50110"/>
    </source>
</evidence>
<dbReference type="InterPro" id="IPR020449">
    <property type="entry name" value="Tscrpt_reg_AraC-type_HTH"/>
</dbReference>
<feature type="domain" description="HTH araC/xylS-type" evidence="11">
    <location>
        <begin position="409"/>
        <end position="508"/>
    </location>
</feature>
<dbReference type="PANTHER" id="PTHR42713">
    <property type="entry name" value="HISTIDINE KINASE-RELATED"/>
    <property type="match status" value="1"/>
</dbReference>
<dbReference type="InterPro" id="IPR011006">
    <property type="entry name" value="CheY-like_superfamily"/>
</dbReference>
<evidence type="ECO:0000256" key="5">
    <source>
        <dbReference type="ARBA" id="ARBA00023012"/>
    </source>
</evidence>
<dbReference type="PANTHER" id="PTHR42713:SF3">
    <property type="entry name" value="TRANSCRIPTIONAL REGULATORY PROTEIN HPTR"/>
    <property type="match status" value="1"/>
</dbReference>
<comment type="function">
    <text evidence="9">May play the central regulatory role in sporulation. It may be an element of the effector pathway responsible for the activation of sporulation genes in response to nutritional stress. Spo0A may act in concert with spo0H (a sigma factor) to control the expression of some genes that are critical to the sporulation process.</text>
</comment>
<sequence>MEINRPVRIIVAEDESLILKNIIKKIENISPDFQVVGSAYNGLDALHLLESTKAQILFTDIKMPMMDGLELIRRIREKNTSLQIAIISGYDDFEYARSAIRYDVADYLLKPVKEANLESILRKMQDTIKQKEKSIERSILSSALAGQASDALMPSSFSGRHFMLFLICFGNLKNHIPGLTVQADDDSLFSEDTMLKALNTCFSKQESWWLIDEREMNQKFLIVAASQNNEKEILQNAKTLLGILEKIYAPVSIAVCEHYIAYQDIETSSRMLRNRLYHGLIIGFSQVITPESTVGHTKLDISDINKLSASAKSENFVSFSQFLEALFSQWQNLKCPQYMIESQLLQILRLTENDFETTNEENNMHEKRLYDCIQNAAAINSLFSEVLNIFQEIFRTQSRKCSDASSIINELELFMKKNYASPINIEDMARKFNFNASYLTRIFKKHTGESPVKYLLRLRIDEAKKLLLEHSDLSVKQISTLVGYDDQHYFSRFFKELTGVSPSDYRNKNL</sequence>
<proteinExistence type="predicted"/>
<dbReference type="InterPro" id="IPR018060">
    <property type="entry name" value="HTH_AraC"/>
</dbReference>
<evidence type="ECO:0000256" key="10">
    <source>
        <dbReference type="PROSITE-ProRule" id="PRU00169"/>
    </source>
</evidence>
<dbReference type="PROSITE" id="PS01124">
    <property type="entry name" value="HTH_ARAC_FAMILY_2"/>
    <property type="match status" value="1"/>
</dbReference>
<evidence type="ECO:0000259" key="11">
    <source>
        <dbReference type="PROSITE" id="PS01124"/>
    </source>
</evidence>
<evidence type="ECO:0000256" key="4">
    <source>
        <dbReference type="ARBA" id="ARBA00022553"/>
    </source>
</evidence>
<keyword evidence="5" id="KW-0902">Two-component regulatory system</keyword>
<dbReference type="Pfam" id="PF00072">
    <property type="entry name" value="Response_reg"/>
    <property type="match status" value="1"/>
</dbReference>
<dbReference type="AlphaFoldDB" id="A0A4V6HRL4"/>
<protein>
    <recommendedName>
        <fullName evidence="2">Stage 0 sporulation protein A homolog</fullName>
    </recommendedName>
</protein>
<keyword evidence="3" id="KW-0963">Cytoplasm</keyword>
<feature type="domain" description="Response regulatory" evidence="12">
    <location>
        <begin position="8"/>
        <end position="125"/>
    </location>
</feature>
<dbReference type="SUPFAM" id="SSF46689">
    <property type="entry name" value="Homeodomain-like"/>
    <property type="match status" value="2"/>
</dbReference>
<dbReference type="SUPFAM" id="SSF52172">
    <property type="entry name" value="CheY-like"/>
    <property type="match status" value="1"/>
</dbReference>
<dbReference type="Pfam" id="PF12833">
    <property type="entry name" value="HTH_18"/>
    <property type="match status" value="1"/>
</dbReference>
<evidence type="ECO:0000256" key="7">
    <source>
        <dbReference type="ARBA" id="ARBA00023125"/>
    </source>
</evidence>
<gene>
    <name evidence="13" type="ORF">DSM106044_03760</name>
</gene>
<dbReference type="GO" id="GO:0043565">
    <property type="term" value="F:sequence-specific DNA binding"/>
    <property type="evidence" value="ECO:0007669"/>
    <property type="project" value="InterPro"/>
</dbReference>
<evidence type="ECO:0000256" key="6">
    <source>
        <dbReference type="ARBA" id="ARBA00023015"/>
    </source>
</evidence>
<comment type="subcellular location">
    <subcellularLocation>
        <location evidence="1">Cytoplasm</location>
    </subcellularLocation>
</comment>
<dbReference type="CDD" id="cd17536">
    <property type="entry name" value="REC_YesN-like"/>
    <property type="match status" value="1"/>
</dbReference>
<keyword evidence="6" id="KW-0805">Transcription regulation</keyword>
<dbReference type="GO" id="GO:0005737">
    <property type="term" value="C:cytoplasm"/>
    <property type="evidence" value="ECO:0007669"/>
    <property type="project" value="UniProtKB-SubCell"/>
</dbReference>
<keyword evidence="8" id="KW-0804">Transcription</keyword>
<evidence type="ECO:0000256" key="9">
    <source>
        <dbReference type="ARBA" id="ARBA00024867"/>
    </source>
</evidence>
<evidence type="ECO:0000256" key="8">
    <source>
        <dbReference type="ARBA" id="ARBA00023163"/>
    </source>
</evidence>
<keyword evidence="14" id="KW-1185">Reference proteome</keyword>
<dbReference type="PROSITE" id="PS50110">
    <property type="entry name" value="RESPONSE_REGULATORY"/>
    <property type="match status" value="1"/>
</dbReference>
<keyword evidence="4 10" id="KW-0597">Phosphoprotein</keyword>
<evidence type="ECO:0000256" key="3">
    <source>
        <dbReference type="ARBA" id="ARBA00022490"/>
    </source>
</evidence>
<dbReference type="InterPro" id="IPR001789">
    <property type="entry name" value="Sig_transdc_resp-reg_receiver"/>
</dbReference>
<evidence type="ECO:0000313" key="13">
    <source>
        <dbReference type="EMBL" id="TLC99557.1"/>
    </source>
</evidence>
<organism evidence="13 14">
    <name type="scientific">Robinsoniella peoriensis</name>
    <dbReference type="NCBI Taxonomy" id="180332"/>
    <lineage>
        <taxon>Bacteria</taxon>
        <taxon>Bacillati</taxon>
        <taxon>Bacillota</taxon>
        <taxon>Clostridia</taxon>
        <taxon>Lachnospirales</taxon>
        <taxon>Lachnospiraceae</taxon>
        <taxon>Robinsoniella</taxon>
    </lineage>
</organism>
<keyword evidence="7" id="KW-0238">DNA-binding</keyword>
<evidence type="ECO:0000256" key="2">
    <source>
        <dbReference type="ARBA" id="ARBA00018672"/>
    </source>
</evidence>
<dbReference type="PRINTS" id="PR00032">
    <property type="entry name" value="HTHARAC"/>
</dbReference>
<evidence type="ECO:0000256" key="1">
    <source>
        <dbReference type="ARBA" id="ARBA00004496"/>
    </source>
</evidence>
<dbReference type="Proteomes" id="UP000306509">
    <property type="component" value="Unassembled WGS sequence"/>
</dbReference>
<reference evidence="13 14" key="1">
    <citation type="journal article" date="2019" name="Anaerobe">
        <title>Detection of Robinsoniella peoriensis in multiple bone samples of a trauma patient.</title>
        <authorList>
            <person name="Schrottner P."/>
            <person name="Hartwich K."/>
            <person name="Bunk B."/>
            <person name="Schober I."/>
            <person name="Helbig S."/>
            <person name="Rudolph W.W."/>
            <person name="Gunzer F."/>
        </authorList>
    </citation>
    <scope>NUCLEOTIDE SEQUENCE [LARGE SCALE GENOMIC DNA]</scope>
    <source>
        <strain evidence="13 14">DSM 106044</strain>
    </source>
</reference>
<name>A0A4V6HRL4_9FIRM</name>
<dbReference type="RefSeq" id="WP_138003378.1">
    <property type="nucleotide sequence ID" value="NZ_QGQD01000069.1"/>
</dbReference>
<evidence type="ECO:0000313" key="14">
    <source>
        <dbReference type="Proteomes" id="UP000306509"/>
    </source>
</evidence>
<dbReference type="InterPro" id="IPR051552">
    <property type="entry name" value="HptR"/>
</dbReference>
<dbReference type="GO" id="GO:0000160">
    <property type="term" value="P:phosphorelay signal transduction system"/>
    <property type="evidence" value="ECO:0007669"/>
    <property type="project" value="UniProtKB-KW"/>
</dbReference>
<dbReference type="SMART" id="SM00342">
    <property type="entry name" value="HTH_ARAC"/>
    <property type="match status" value="1"/>
</dbReference>
<dbReference type="Gene3D" id="3.40.50.2300">
    <property type="match status" value="1"/>
</dbReference>
<dbReference type="EMBL" id="QGQD01000069">
    <property type="protein sequence ID" value="TLC99557.1"/>
    <property type="molecule type" value="Genomic_DNA"/>
</dbReference>
<dbReference type="Gene3D" id="1.10.10.60">
    <property type="entry name" value="Homeodomain-like"/>
    <property type="match status" value="2"/>
</dbReference>
<dbReference type="PROSITE" id="PS00041">
    <property type="entry name" value="HTH_ARAC_FAMILY_1"/>
    <property type="match status" value="1"/>
</dbReference>
<dbReference type="InterPro" id="IPR009057">
    <property type="entry name" value="Homeodomain-like_sf"/>
</dbReference>
<accession>A0A4V6HRL4</accession>
<comment type="caution">
    <text evidence="13">The sequence shown here is derived from an EMBL/GenBank/DDBJ whole genome shotgun (WGS) entry which is preliminary data.</text>
</comment>
<dbReference type="SMART" id="SM00448">
    <property type="entry name" value="REC"/>
    <property type="match status" value="1"/>
</dbReference>
<dbReference type="STRING" id="180332.GCA_000797495_01566"/>
<feature type="modified residue" description="4-aspartylphosphate" evidence="10">
    <location>
        <position position="60"/>
    </location>
</feature>
<dbReference type="InterPro" id="IPR018062">
    <property type="entry name" value="HTH_AraC-typ_CS"/>
</dbReference>